<comment type="function">
    <text evidence="2">Catalyzes the condensation of iminoaspartate with dihydroxyacetone phosphate to form quinolinate.</text>
</comment>
<keyword evidence="7" id="KW-0963">Cytoplasm</keyword>
<comment type="pathway">
    <text evidence="4">Cofactor biosynthesis; NAD(+) biosynthesis; quinolinate from iminoaspartate: step 1/1.</text>
</comment>
<dbReference type="EMBL" id="CP040602">
    <property type="protein sequence ID" value="QCU90396.1"/>
    <property type="molecule type" value="Genomic_DNA"/>
</dbReference>
<evidence type="ECO:0000256" key="10">
    <source>
        <dbReference type="ARBA" id="ARBA00022723"/>
    </source>
</evidence>
<dbReference type="GO" id="GO:0051539">
    <property type="term" value="F:4 iron, 4 sulfur cluster binding"/>
    <property type="evidence" value="ECO:0007669"/>
    <property type="project" value="UniProtKB-KW"/>
</dbReference>
<keyword evidence="6" id="KW-0004">4Fe-4S</keyword>
<evidence type="ECO:0000256" key="12">
    <source>
        <dbReference type="ARBA" id="ARBA00023014"/>
    </source>
</evidence>
<keyword evidence="12" id="KW-0411">Iron-sulfur</keyword>
<evidence type="ECO:0000313" key="17">
    <source>
        <dbReference type="Proteomes" id="UP000304864"/>
    </source>
</evidence>
<evidence type="ECO:0000256" key="9">
    <source>
        <dbReference type="ARBA" id="ARBA00022679"/>
    </source>
</evidence>
<dbReference type="EC" id="2.5.1.72" evidence="5 15"/>
<evidence type="ECO:0000256" key="14">
    <source>
        <dbReference type="ARBA" id="ARBA00073059"/>
    </source>
</evidence>
<evidence type="ECO:0000256" key="11">
    <source>
        <dbReference type="ARBA" id="ARBA00023004"/>
    </source>
</evidence>
<dbReference type="AlphaFoldDB" id="A0A4P9K7R0"/>
<protein>
    <recommendedName>
        <fullName evidence="14 15">Quinolinate synthase</fullName>
        <ecNumber evidence="5 15">2.5.1.72</ecNumber>
    </recommendedName>
</protein>
<organism evidence="16 17">
    <name type="scientific">Thiomicrorhabdus sediminis</name>
    <dbReference type="NCBI Taxonomy" id="2580412"/>
    <lineage>
        <taxon>Bacteria</taxon>
        <taxon>Pseudomonadati</taxon>
        <taxon>Pseudomonadota</taxon>
        <taxon>Gammaproteobacteria</taxon>
        <taxon>Thiotrichales</taxon>
        <taxon>Piscirickettsiaceae</taxon>
        <taxon>Thiomicrorhabdus</taxon>
    </lineage>
</organism>
<keyword evidence="8" id="KW-0662">Pyridine nucleotide biosynthesis</keyword>
<gene>
    <name evidence="16" type="primary">nadA</name>
    <name evidence="16" type="ORF">FE785_07020</name>
</gene>
<dbReference type="PANTHER" id="PTHR30573:SF0">
    <property type="entry name" value="QUINOLINATE SYNTHASE, CHLOROPLASTIC"/>
    <property type="match status" value="1"/>
</dbReference>
<dbReference type="Pfam" id="PF02445">
    <property type="entry name" value="NadA"/>
    <property type="match status" value="1"/>
</dbReference>
<evidence type="ECO:0000256" key="2">
    <source>
        <dbReference type="ARBA" id="ARBA00003791"/>
    </source>
</evidence>
<keyword evidence="11" id="KW-0408">Iron</keyword>
<dbReference type="GO" id="GO:0034628">
    <property type="term" value="P:'de novo' NAD+ biosynthetic process from L-aspartate"/>
    <property type="evidence" value="ECO:0007669"/>
    <property type="project" value="TreeGrafter"/>
</dbReference>
<evidence type="ECO:0000256" key="5">
    <source>
        <dbReference type="ARBA" id="ARBA00012669"/>
    </source>
</evidence>
<dbReference type="NCBIfam" id="NF006877">
    <property type="entry name" value="PRK09375.1-1"/>
    <property type="match status" value="1"/>
</dbReference>
<dbReference type="Proteomes" id="UP000304864">
    <property type="component" value="Chromosome"/>
</dbReference>
<evidence type="ECO:0000256" key="13">
    <source>
        <dbReference type="ARBA" id="ARBA00050125"/>
    </source>
</evidence>
<keyword evidence="10" id="KW-0479">Metal-binding</keyword>
<dbReference type="Gene3D" id="3.40.50.10800">
    <property type="entry name" value="NadA-like"/>
    <property type="match status" value="3"/>
</dbReference>
<evidence type="ECO:0000313" key="16">
    <source>
        <dbReference type="EMBL" id="QCU90396.1"/>
    </source>
</evidence>
<reference evidence="16 17" key="1">
    <citation type="submission" date="2019-05" db="EMBL/GenBank/DDBJ databases">
        <title>Thiomicrorhabdus sediminis sp. nov, a novel sulfur-oxidizing bacterium isolated from coastal sediment.</title>
        <authorList>
            <person name="Liu X."/>
        </authorList>
    </citation>
    <scope>NUCLEOTIDE SEQUENCE [LARGE SCALE GENOMIC DNA]</scope>
    <source>
        <strain evidence="16 17">G1</strain>
    </source>
</reference>
<dbReference type="GO" id="GO:0046872">
    <property type="term" value="F:metal ion binding"/>
    <property type="evidence" value="ECO:0007669"/>
    <property type="project" value="UniProtKB-KW"/>
</dbReference>
<dbReference type="NCBIfam" id="TIGR00550">
    <property type="entry name" value="nadA"/>
    <property type="match status" value="1"/>
</dbReference>
<accession>A0A4P9K7R0</accession>
<evidence type="ECO:0000256" key="6">
    <source>
        <dbReference type="ARBA" id="ARBA00022485"/>
    </source>
</evidence>
<evidence type="ECO:0000256" key="1">
    <source>
        <dbReference type="ARBA" id="ARBA00001966"/>
    </source>
</evidence>
<comment type="catalytic activity">
    <reaction evidence="13">
        <text>iminosuccinate + dihydroxyacetone phosphate = quinolinate + phosphate + 2 H2O + H(+)</text>
        <dbReference type="Rhea" id="RHEA:25888"/>
        <dbReference type="ChEBI" id="CHEBI:15377"/>
        <dbReference type="ChEBI" id="CHEBI:15378"/>
        <dbReference type="ChEBI" id="CHEBI:29959"/>
        <dbReference type="ChEBI" id="CHEBI:43474"/>
        <dbReference type="ChEBI" id="CHEBI:57642"/>
        <dbReference type="ChEBI" id="CHEBI:77875"/>
        <dbReference type="EC" id="2.5.1.72"/>
    </reaction>
    <physiologicalReaction direction="left-to-right" evidence="13">
        <dbReference type="Rhea" id="RHEA:25889"/>
    </physiologicalReaction>
</comment>
<dbReference type="NCBIfam" id="NF006878">
    <property type="entry name" value="PRK09375.1-2"/>
    <property type="match status" value="1"/>
</dbReference>
<dbReference type="FunFam" id="3.40.50.10800:FF:000003">
    <property type="entry name" value="Quinolinate synthase A"/>
    <property type="match status" value="1"/>
</dbReference>
<keyword evidence="17" id="KW-1185">Reference proteome</keyword>
<dbReference type="PANTHER" id="PTHR30573">
    <property type="entry name" value="QUINOLINATE SYNTHETASE A"/>
    <property type="match status" value="1"/>
</dbReference>
<evidence type="ECO:0000256" key="4">
    <source>
        <dbReference type="ARBA" id="ARBA00005065"/>
    </source>
</evidence>
<name>A0A4P9K7R0_9GAMM</name>
<keyword evidence="9 16" id="KW-0808">Transferase</keyword>
<dbReference type="OrthoDB" id="9801204at2"/>
<proteinExistence type="predicted"/>
<dbReference type="KEGG" id="thig:FE785_07020"/>
<evidence type="ECO:0000256" key="15">
    <source>
        <dbReference type="NCBIfam" id="TIGR00550"/>
    </source>
</evidence>
<dbReference type="InterPro" id="IPR036094">
    <property type="entry name" value="NadA_sf"/>
</dbReference>
<dbReference type="InterPro" id="IPR003473">
    <property type="entry name" value="NadA"/>
</dbReference>
<evidence type="ECO:0000256" key="8">
    <source>
        <dbReference type="ARBA" id="ARBA00022642"/>
    </source>
</evidence>
<dbReference type="GO" id="GO:0005829">
    <property type="term" value="C:cytosol"/>
    <property type="evidence" value="ECO:0007669"/>
    <property type="project" value="TreeGrafter"/>
</dbReference>
<dbReference type="RefSeq" id="WP_138565071.1">
    <property type="nucleotide sequence ID" value="NZ_CP040602.1"/>
</dbReference>
<dbReference type="FunFam" id="3.40.50.10800:FF:000001">
    <property type="entry name" value="Quinolinate synthase A"/>
    <property type="match status" value="1"/>
</dbReference>
<sequence>MSVAETAQQQSENPAHQIPVALEGRIQQLAANAPTQPWLNNAQKQELIDEIKQLLKANNAKLVAHYYVDDALQQLAEETGGIVADSLEMANFGAQSDADMLVVCGVRFMGETAKMLSPEKTVLMPDLNANCSLDVGCPADEFAKFCAQYPDHTVVVYANTSAEVKAIADWVVTSGNALQIVSHLKAQGEKIIWGPDRHLGHWIEQQTGVEMIRWQGHCIVHDEFKKFELQRLREEHPHAKVLVHPESPADVVEQADVVGSTKVLLNAVQEMDDNEFIVATDYGIFYKMQQLAPNKQLYIAPTGSKTDSCNSCAHCPWMAMNGLQNLAECLRNKAPQVEIDETVRKKALVSLQRMLDFSRQAGLVKSTS</sequence>
<comment type="subcellular location">
    <subcellularLocation>
        <location evidence="3">Cytoplasm</location>
    </subcellularLocation>
</comment>
<dbReference type="GO" id="GO:0008987">
    <property type="term" value="F:quinolinate synthetase A activity"/>
    <property type="evidence" value="ECO:0007669"/>
    <property type="project" value="UniProtKB-UniRule"/>
</dbReference>
<dbReference type="SUPFAM" id="SSF142754">
    <property type="entry name" value="NadA-like"/>
    <property type="match status" value="1"/>
</dbReference>
<comment type="cofactor">
    <cofactor evidence="1">
        <name>[4Fe-4S] cluster</name>
        <dbReference type="ChEBI" id="CHEBI:49883"/>
    </cofactor>
</comment>
<evidence type="ECO:0000256" key="7">
    <source>
        <dbReference type="ARBA" id="ARBA00022490"/>
    </source>
</evidence>
<evidence type="ECO:0000256" key="3">
    <source>
        <dbReference type="ARBA" id="ARBA00004496"/>
    </source>
</evidence>
<dbReference type="UniPathway" id="UPA00253">
    <property type="reaction ID" value="UER00327"/>
</dbReference>